<sequence>MNDVTRKTIGEALGVFLRTGKDRQGSCLGSFLRLRVGIDVGLPLIKGVAFTPEGWQESKLLDVDYEHLPHFCFFCGLLSHTGNSCPARLEGTVTEPLYDALLNSERKDEWLARRRLEPSDLVSSGGTEGGRRFGLIPKKQSGWSMSAPNFPMAGVVRSRAEMEEEGTVPLEAIQPNDMEVDRREGEASCFATLSKRRKTLSLVADGLTSAMLEKGPPALTSEPVLQLMDVPILECSDLNASLLQSLEKGNLFTSLAVVQQKIVGVSSSPPSLGEDFSPTKAMTVFGNSPGEHHGNNSIINVDSFGPVIGDQAGSSSDGAPEVLEHSRIFSMRNETRKLSGLATATNKGGRQRAMSSPPSPQPTPTVCGNAENKKKKGFVVRKSSTIVSPSSIMSSGRTSKRLSVMGPASTHHAS</sequence>
<name>A0AAW1X4U2_RUBAR</name>
<proteinExistence type="predicted"/>
<gene>
    <name evidence="2" type="ORF">M0R45_018357</name>
</gene>
<comment type="caution">
    <text evidence="2">The sequence shown here is derived from an EMBL/GenBank/DDBJ whole genome shotgun (WGS) entry which is preliminary data.</text>
</comment>
<dbReference type="InterPro" id="IPR040256">
    <property type="entry name" value="At4g02000-like"/>
</dbReference>
<dbReference type="EMBL" id="JBEDUW010000004">
    <property type="protein sequence ID" value="KAK9931061.1"/>
    <property type="molecule type" value="Genomic_DNA"/>
</dbReference>
<reference evidence="2 3" key="1">
    <citation type="journal article" date="2023" name="G3 (Bethesda)">
        <title>A chromosome-length genome assembly and annotation of blackberry (Rubus argutus, cv. 'Hillquist').</title>
        <authorList>
            <person name="Bruna T."/>
            <person name="Aryal R."/>
            <person name="Dudchenko O."/>
            <person name="Sargent D.J."/>
            <person name="Mead D."/>
            <person name="Buti M."/>
            <person name="Cavallini A."/>
            <person name="Hytonen T."/>
            <person name="Andres J."/>
            <person name="Pham M."/>
            <person name="Weisz D."/>
            <person name="Mascagni F."/>
            <person name="Usai G."/>
            <person name="Natali L."/>
            <person name="Bassil N."/>
            <person name="Fernandez G.E."/>
            <person name="Lomsadze A."/>
            <person name="Armour M."/>
            <person name="Olukolu B."/>
            <person name="Poorten T."/>
            <person name="Britton C."/>
            <person name="Davik J."/>
            <person name="Ashrafi H."/>
            <person name="Aiden E.L."/>
            <person name="Borodovsky M."/>
            <person name="Worthington M."/>
        </authorList>
    </citation>
    <scope>NUCLEOTIDE SEQUENCE [LARGE SCALE GENOMIC DNA]</scope>
    <source>
        <strain evidence="2">PI 553951</strain>
    </source>
</reference>
<evidence type="ECO:0008006" key="4">
    <source>
        <dbReference type="Google" id="ProtNLM"/>
    </source>
</evidence>
<keyword evidence="3" id="KW-1185">Reference proteome</keyword>
<dbReference type="Proteomes" id="UP001457282">
    <property type="component" value="Unassembled WGS sequence"/>
</dbReference>
<evidence type="ECO:0000313" key="3">
    <source>
        <dbReference type="Proteomes" id="UP001457282"/>
    </source>
</evidence>
<organism evidence="2 3">
    <name type="scientific">Rubus argutus</name>
    <name type="common">Southern blackberry</name>
    <dbReference type="NCBI Taxonomy" id="59490"/>
    <lineage>
        <taxon>Eukaryota</taxon>
        <taxon>Viridiplantae</taxon>
        <taxon>Streptophyta</taxon>
        <taxon>Embryophyta</taxon>
        <taxon>Tracheophyta</taxon>
        <taxon>Spermatophyta</taxon>
        <taxon>Magnoliopsida</taxon>
        <taxon>eudicotyledons</taxon>
        <taxon>Gunneridae</taxon>
        <taxon>Pentapetalae</taxon>
        <taxon>rosids</taxon>
        <taxon>fabids</taxon>
        <taxon>Rosales</taxon>
        <taxon>Rosaceae</taxon>
        <taxon>Rosoideae</taxon>
        <taxon>Rosoideae incertae sedis</taxon>
        <taxon>Rubus</taxon>
    </lineage>
</organism>
<accession>A0AAW1X4U2</accession>
<dbReference type="PANTHER" id="PTHR31286">
    <property type="entry name" value="GLYCINE-RICH CELL WALL STRUCTURAL PROTEIN 1.8-LIKE"/>
    <property type="match status" value="1"/>
</dbReference>
<protein>
    <recommendedName>
        <fullName evidence="4">Zinc knuckle CX2CX4HX4C domain-containing protein</fullName>
    </recommendedName>
</protein>
<feature type="compositionally biased region" description="Low complexity" evidence="1">
    <location>
        <begin position="383"/>
        <end position="395"/>
    </location>
</feature>
<evidence type="ECO:0000313" key="2">
    <source>
        <dbReference type="EMBL" id="KAK9931061.1"/>
    </source>
</evidence>
<feature type="region of interest" description="Disordered" evidence="1">
    <location>
        <begin position="343"/>
        <end position="414"/>
    </location>
</feature>
<dbReference type="PANTHER" id="PTHR31286:SF180">
    <property type="entry name" value="OS10G0362600 PROTEIN"/>
    <property type="match status" value="1"/>
</dbReference>
<evidence type="ECO:0000256" key="1">
    <source>
        <dbReference type="SAM" id="MobiDB-lite"/>
    </source>
</evidence>
<dbReference type="AlphaFoldDB" id="A0AAW1X4U2"/>